<evidence type="ECO:0000256" key="7">
    <source>
        <dbReference type="RuleBase" id="RU363032"/>
    </source>
</evidence>
<dbReference type="Pfam" id="PF00528">
    <property type="entry name" value="BPD_transp_1"/>
    <property type="match status" value="1"/>
</dbReference>
<dbReference type="CDD" id="cd06261">
    <property type="entry name" value="TM_PBP2"/>
    <property type="match status" value="1"/>
</dbReference>
<evidence type="ECO:0000256" key="2">
    <source>
        <dbReference type="ARBA" id="ARBA00022448"/>
    </source>
</evidence>
<feature type="transmembrane region" description="Helical" evidence="7">
    <location>
        <begin position="217"/>
        <end position="240"/>
    </location>
</feature>
<reference evidence="9 10" key="1">
    <citation type="journal article" date="2010" name="Stand. Genomic Sci.">
        <title>Complete genome sequence of Acetohalobium arabaticum type strain (Z-7288).</title>
        <authorList>
            <person name="Sikorski J."/>
            <person name="Lapidus A."/>
            <person name="Chertkov O."/>
            <person name="Lucas S."/>
            <person name="Copeland A."/>
            <person name="Glavina Del Rio T."/>
            <person name="Nolan M."/>
            <person name="Tice H."/>
            <person name="Cheng J.F."/>
            <person name="Han C."/>
            <person name="Brambilla E."/>
            <person name="Pitluck S."/>
            <person name="Liolios K."/>
            <person name="Ivanova N."/>
            <person name="Mavromatis K."/>
            <person name="Mikhailova N."/>
            <person name="Pati A."/>
            <person name="Bruce D."/>
            <person name="Detter C."/>
            <person name="Tapia R."/>
            <person name="Goodwin L."/>
            <person name="Chen A."/>
            <person name="Palaniappan K."/>
            <person name="Land M."/>
            <person name="Hauser L."/>
            <person name="Chang Y.J."/>
            <person name="Jeffries C.D."/>
            <person name="Rohde M."/>
            <person name="Goker M."/>
            <person name="Spring S."/>
            <person name="Woyke T."/>
            <person name="Bristow J."/>
            <person name="Eisen J.A."/>
            <person name="Markowitz V."/>
            <person name="Hugenholtz P."/>
            <person name="Kyrpides N.C."/>
            <person name="Klenk H.P."/>
        </authorList>
    </citation>
    <scope>NUCLEOTIDE SEQUENCE [LARGE SCALE GENOMIC DNA]</scope>
    <source>
        <strain evidence="10">ATCC 49924 / DSM 5501 / Z-7288</strain>
    </source>
</reference>
<dbReference type="EMBL" id="CP002105">
    <property type="protein sequence ID" value="ADL12830.1"/>
    <property type="molecule type" value="Genomic_DNA"/>
</dbReference>
<keyword evidence="6 7" id="KW-0472">Membrane</keyword>
<dbReference type="SUPFAM" id="SSF161098">
    <property type="entry name" value="MetI-like"/>
    <property type="match status" value="1"/>
</dbReference>
<dbReference type="GO" id="GO:0055085">
    <property type="term" value="P:transmembrane transport"/>
    <property type="evidence" value="ECO:0007669"/>
    <property type="project" value="InterPro"/>
</dbReference>
<dbReference type="STRING" id="574087.Acear_1317"/>
<evidence type="ECO:0000256" key="5">
    <source>
        <dbReference type="ARBA" id="ARBA00022989"/>
    </source>
</evidence>
<feature type="transmembrane region" description="Helical" evidence="7">
    <location>
        <begin position="90"/>
        <end position="116"/>
    </location>
</feature>
<dbReference type="HOGENOM" id="CLU_046113_2_2_9"/>
<dbReference type="AlphaFoldDB" id="D9QQN9"/>
<evidence type="ECO:0000256" key="4">
    <source>
        <dbReference type="ARBA" id="ARBA00022692"/>
    </source>
</evidence>
<dbReference type="RefSeq" id="WP_013278276.1">
    <property type="nucleotide sequence ID" value="NC_014378.1"/>
</dbReference>
<feature type="transmembrane region" description="Helical" evidence="7">
    <location>
        <begin position="128"/>
        <end position="147"/>
    </location>
</feature>
<proteinExistence type="inferred from homology"/>
<keyword evidence="3" id="KW-1003">Cell membrane</keyword>
<dbReference type="PANTHER" id="PTHR30151">
    <property type="entry name" value="ALKANE SULFONATE ABC TRANSPORTER-RELATED, MEMBRANE SUBUNIT"/>
    <property type="match status" value="1"/>
</dbReference>
<dbReference type="Gene3D" id="1.10.3720.10">
    <property type="entry name" value="MetI-like"/>
    <property type="match status" value="1"/>
</dbReference>
<keyword evidence="4 7" id="KW-0812">Transmembrane</keyword>
<keyword evidence="10" id="KW-1185">Reference proteome</keyword>
<dbReference type="PROSITE" id="PS50928">
    <property type="entry name" value="ABC_TM1"/>
    <property type="match status" value="1"/>
</dbReference>
<gene>
    <name evidence="9" type="ordered locus">Acear_1317</name>
</gene>
<protein>
    <submittedName>
        <fullName evidence="9">Binding-protein-dependent transport systems inner membrane component</fullName>
    </submittedName>
</protein>
<evidence type="ECO:0000256" key="6">
    <source>
        <dbReference type="ARBA" id="ARBA00023136"/>
    </source>
</evidence>
<evidence type="ECO:0000256" key="1">
    <source>
        <dbReference type="ARBA" id="ARBA00004651"/>
    </source>
</evidence>
<feature type="transmembrane region" description="Helical" evidence="7">
    <location>
        <begin position="153"/>
        <end position="175"/>
    </location>
</feature>
<comment type="subcellular location">
    <subcellularLocation>
        <location evidence="1 7">Cell membrane</location>
        <topology evidence="1 7">Multi-pass membrane protein</topology>
    </subcellularLocation>
</comment>
<dbReference type="KEGG" id="aar:Acear_1317"/>
<keyword evidence="5 7" id="KW-1133">Transmembrane helix</keyword>
<feature type="domain" description="ABC transmembrane type-1" evidence="8">
    <location>
        <begin position="86"/>
        <end position="270"/>
    </location>
</feature>
<dbReference type="PANTHER" id="PTHR30151:SF19">
    <property type="entry name" value="ABC TRANSPORTER PERMEASE"/>
    <property type="match status" value="1"/>
</dbReference>
<evidence type="ECO:0000313" key="10">
    <source>
        <dbReference type="Proteomes" id="UP000001661"/>
    </source>
</evidence>
<evidence type="ECO:0000313" key="9">
    <source>
        <dbReference type="EMBL" id="ADL12830.1"/>
    </source>
</evidence>
<dbReference type="eggNOG" id="COG0600">
    <property type="taxonomic scope" value="Bacteria"/>
</dbReference>
<feature type="transmembrane region" description="Helical" evidence="7">
    <location>
        <begin position="252"/>
        <end position="273"/>
    </location>
</feature>
<dbReference type="Proteomes" id="UP000001661">
    <property type="component" value="Chromosome"/>
</dbReference>
<name>D9QQN9_ACEAZ</name>
<organism evidence="9 10">
    <name type="scientific">Acetohalobium arabaticum (strain ATCC 49924 / DSM 5501 / Z-7288)</name>
    <dbReference type="NCBI Taxonomy" id="574087"/>
    <lineage>
        <taxon>Bacteria</taxon>
        <taxon>Bacillati</taxon>
        <taxon>Bacillota</taxon>
        <taxon>Clostridia</taxon>
        <taxon>Halanaerobiales</taxon>
        <taxon>Halobacteroidaceae</taxon>
        <taxon>Acetohalobium</taxon>
    </lineage>
</organism>
<dbReference type="InterPro" id="IPR000515">
    <property type="entry name" value="MetI-like"/>
</dbReference>
<evidence type="ECO:0000256" key="3">
    <source>
        <dbReference type="ARBA" id="ARBA00022475"/>
    </source>
</evidence>
<keyword evidence="2 7" id="KW-0813">Transport</keyword>
<comment type="similarity">
    <text evidence="7">Belongs to the binding-protein-dependent transport system permease family.</text>
</comment>
<sequence>MSMFERIKAVLNKYLTKDSVTDEHGKYLKKMRLRKISINTLQILILAALIIGWQLAAKYKIVDPFITSYPSQIIKTIYEMSLNGELFKHIWVTVYETLIGFLLGATGGLVIASILWWSDYLSQIFEPFIIVLNALPKMALGPVLIIWLGNGTIAIIGMALLISIIVTIVMVYNGFKETDQNKIKLLRTLGADKFQIFKKVVLPDNLPTIFGALKVNIGLSLVGTIVGEFLVSEAGLGYLIVYGGQVFKLDLVMTSVIILSVLAGLLYYLVAWLEKKIINWEE</sequence>
<accession>D9QQN9</accession>
<dbReference type="GO" id="GO:0005886">
    <property type="term" value="C:plasma membrane"/>
    <property type="evidence" value="ECO:0007669"/>
    <property type="project" value="UniProtKB-SubCell"/>
</dbReference>
<evidence type="ECO:0000259" key="8">
    <source>
        <dbReference type="PROSITE" id="PS50928"/>
    </source>
</evidence>
<feature type="transmembrane region" description="Helical" evidence="7">
    <location>
        <begin position="36"/>
        <end position="56"/>
    </location>
</feature>
<dbReference type="InterPro" id="IPR035906">
    <property type="entry name" value="MetI-like_sf"/>
</dbReference>